<evidence type="ECO:0000313" key="2">
    <source>
        <dbReference type="Proteomes" id="UP000006868"/>
    </source>
</evidence>
<geneLocation type="plasmid" evidence="1 2">
    <name>pSC2</name>
</geneLocation>
<name>E3EL76_PAEPS</name>
<reference evidence="1 2" key="1">
    <citation type="journal article" date="2011" name="J. Bacteriol.">
        <title>Complete genome sequence of Paenibacillus polymyxa SC2, a strain of plant growth-promoting Rhizobacterium with broad-spectrum antimicrobial activity.</title>
        <authorList>
            <person name="Ma M."/>
            <person name="Wang C."/>
            <person name="Ding Y."/>
            <person name="Li L."/>
            <person name="Shen D."/>
            <person name="Jiang X."/>
            <person name="Guan D."/>
            <person name="Cao F."/>
            <person name="Chen H."/>
            <person name="Feng R."/>
            <person name="Wang X."/>
            <person name="Ge Y."/>
            <person name="Yao L."/>
            <person name="Bing X."/>
            <person name="Yang X."/>
            <person name="Li J."/>
            <person name="Du B."/>
        </authorList>
    </citation>
    <scope>NUCLEOTIDE SEQUENCE [LARGE SCALE GENOMIC DNA]</scope>
    <source>
        <strain evidence="1 2">SC2</strain>
        <plasmid evidence="2">pSC2</plasmid>
    </source>
</reference>
<gene>
    <name evidence="1" type="ORF">PPSC2_28625</name>
</gene>
<proteinExistence type="predicted"/>
<dbReference type="Proteomes" id="UP000006868">
    <property type="component" value="Plasmid pSC2"/>
</dbReference>
<dbReference type="EMBL" id="CP002214">
    <property type="protein sequence ID" value="ADO59908.1"/>
    <property type="molecule type" value="Genomic_DNA"/>
</dbReference>
<dbReference type="RefSeq" id="WP_013386322.1">
    <property type="nucleotide sequence ID" value="NC_014628.2"/>
</dbReference>
<accession>E3EL76</accession>
<evidence type="ECO:0000313" key="1">
    <source>
        <dbReference type="EMBL" id="ADO59908.1"/>
    </source>
</evidence>
<organism evidence="1 2">
    <name type="scientific">Paenibacillus polymyxa (strain SC2)</name>
    <name type="common">Bacillus polymyxa</name>
    <dbReference type="NCBI Taxonomy" id="886882"/>
    <lineage>
        <taxon>Bacteria</taxon>
        <taxon>Bacillati</taxon>
        <taxon>Bacillota</taxon>
        <taxon>Bacilli</taxon>
        <taxon>Bacillales</taxon>
        <taxon>Paenibacillaceae</taxon>
        <taxon>Paenibacillus</taxon>
    </lineage>
</organism>
<dbReference type="OrthoDB" id="2086448at2"/>
<protein>
    <submittedName>
        <fullName evidence="1">Uncharacterized protein</fullName>
    </submittedName>
</protein>
<dbReference type="KEGG" id="ppm:PPSC2_28625"/>
<dbReference type="HOGENOM" id="CLU_1393922_0_0_9"/>
<sequence length="185" mass="21570">MDKEIGSILHALSNAFVNESDSKHADWIRRIKEDYSHLDLKKPETFSLLLSTTIKDQARALMRHVLPTLAPSDMDSKLKHNIEFAFLQYEFITRHLKSVILKVEGYGCSTDKTRWLIDSYVKHLLTGELPSIEEREYWHPACGEITDWLDWIDSMNDLYCGDFERYALAKTKIISSYVKVAREKE</sequence>
<keyword evidence="1" id="KW-0614">Plasmid</keyword>
<dbReference type="PATRIC" id="fig|886882.15.peg.6075"/>
<dbReference type="AlphaFoldDB" id="E3EL76"/>